<evidence type="ECO:0000256" key="3">
    <source>
        <dbReference type="ARBA" id="ARBA00022475"/>
    </source>
</evidence>
<dbReference type="InterPro" id="IPR000372">
    <property type="entry name" value="LRRNT"/>
</dbReference>
<keyword evidence="18" id="KW-1185">Reference proteome</keyword>
<reference evidence="18" key="1">
    <citation type="journal article" date="2006" name="Science">
        <title>Ancient noncoding elements conserved in the human genome.</title>
        <authorList>
            <person name="Venkatesh B."/>
            <person name="Kirkness E.F."/>
            <person name="Loh Y.H."/>
            <person name="Halpern A.L."/>
            <person name="Lee A.P."/>
            <person name="Johnson J."/>
            <person name="Dandona N."/>
            <person name="Viswanathan L.D."/>
            <person name="Tay A."/>
            <person name="Venter J.C."/>
            <person name="Strausberg R.L."/>
            <person name="Brenner S."/>
        </authorList>
    </citation>
    <scope>NUCLEOTIDE SEQUENCE [LARGE SCALE GENOMIC DNA]</scope>
</reference>
<name>A0A4W3K8Y5_CALMI</name>
<dbReference type="SMART" id="SM00369">
    <property type="entry name" value="LRR_TYP"/>
    <property type="match status" value="4"/>
</dbReference>
<dbReference type="InParanoid" id="A0A4W3K8Y5"/>
<dbReference type="GO" id="GO:0071805">
    <property type="term" value="P:potassium ion transmembrane transport"/>
    <property type="evidence" value="ECO:0007669"/>
    <property type="project" value="UniProtKB-ARBA"/>
</dbReference>
<dbReference type="InterPro" id="IPR000483">
    <property type="entry name" value="Cys-rich_flank_reg_C"/>
</dbReference>
<reference evidence="18" key="2">
    <citation type="journal article" date="2007" name="PLoS Biol.">
        <title>Survey sequencing and comparative analysis of the elephant shark (Callorhinchus milii) genome.</title>
        <authorList>
            <person name="Venkatesh B."/>
            <person name="Kirkness E.F."/>
            <person name="Loh Y.H."/>
            <person name="Halpern A.L."/>
            <person name="Lee A.P."/>
            <person name="Johnson J."/>
            <person name="Dandona N."/>
            <person name="Viswanathan L.D."/>
            <person name="Tay A."/>
            <person name="Venter J.C."/>
            <person name="Strausberg R.L."/>
            <person name="Brenner S."/>
        </authorList>
    </citation>
    <scope>NUCLEOTIDE SEQUENCE [LARGE SCALE GENOMIC DNA]</scope>
</reference>
<dbReference type="SMART" id="SM00082">
    <property type="entry name" value="LRRCT"/>
    <property type="match status" value="1"/>
</dbReference>
<dbReference type="Pfam" id="PF00560">
    <property type="entry name" value="LRR_1"/>
    <property type="match status" value="1"/>
</dbReference>
<dbReference type="InterPro" id="IPR001611">
    <property type="entry name" value="Leu-rich_rpt"/>
</dbReference>
<evidence type="ECO:0000256" key="5">
    <source>
        <dbReference type="ARBA" id="ARBA00022692"/>
    </source>
</evidence>
<dbReference type="AlphaFoldDB" id="A0A4W3K8Y5"/>
<organism evidence="17 18">
    <name type="scientific">Callorhinchus milii</name>
    <name type="common">Ghost shark</name>
    <dbReference type="NCBI Taxonomy" id="7868"/>
    <lineage>
        <taxon>Eukaryota</taxon>
        <taxon>Metazoa</taxon>
        <taxon>Chordata</taxon>
        <taxon>Craniata</taxon>
        <taxon>Vertebrata</taxon>
        <taxon>Chondrichthyes</taxon>
        <taxon>Holocephali</taxon>
        <taxon>Chimaeriformes</taxon>
        <taxon>Callorhinchidae</taxon>
        <taxon>Callorhinchus</taxon>
    </lineage>
</organism>
<dbReference type="STRING" id="7868.ENSCMIP00000048233"/>
<dbReference type="Pfam" id="PF13855">
    <property type="entry name" value="LRR_8"/>
    <property type="match status" value="1"/>
</dbReference>
<feature type="region of interest" description="Disordered" evidence="13">
    <location>
        <begin position="397"/>
        <end position="416"/>
    </location>
</feature>
<feature type="domain" description="LRRNT" evidence="15">
    <location>
        <begin position="83"/>
        <end position="115"/>
    </location>
</feature>
<evidence type="ECO:0000256" key="1">
    <source>
        <dbReference type="ARBA" id="ARBA00004162"/>
    </source>
</evidence>
<keyword evidence="12" id="KW-0407">Ion channel</keyword>
<dbReference type="PROSITE" id="PS51450">
    <property type="entry name" value="LRR"/>
    <property type="match status" value="3"/>
</dbReference>
<dbReference type="SMART" id="SM00013">
    <property type="entry name" value="LRRNT"/>
    <property type="match status" value="1"/>
</dbReference>
<feature type="transmembrane region" description="Helical" evidence="14">
    <location>
        <begin position="353"/>
        <end position="386"/>
    </location>
</feature>
<reference evidence="18" key="3">
    <citation type="journal article" date="2014" name="Nature">
        <title>Elephant shark genome provides unique insights into gnathostome evolution.</title>
        <authorList>
            <consortium name="International Elephant Shark Genome Sequencing Consortium"/>
            <person name="Venkatesh B."/>
            <person name="Lee A.P."/>
            <person name="Ravi V."/>
            <person name="Maurya A.K."/>
            <person name="Lian M.M."/>
            <person name="Swann J.B."/>
            <person name="Ohta Y."/>
            <person name="Flajnik M.F."/>
            <person name="Sutoh Y."/>
            <person name="Kasahara M."/>
            <person name="Hoon S."/>
            <person name="Gangu V."/>
            <person name="Roy S.W."/>
            <person name="Irimia M."/>
            <person name="Korzh V."/>
            <person name="Kondrychyn I."/>
            <person name="Lim Z.W."/>
            <person name="Tay B.H."/>
            <person name="Tohari S."/>
            <person name="Kong K.W."/>
            <person name="Ho S."/>
            <person name="Lorente-Galdos B."/>
            <person name="Quilez J."/>
            <person name="Marques-Bonet T."/>
            <person name="Raney B.J."/>
            <person name="Ingham P.W."/>
            <person name="Tay A."/>
            <person name="Hillier L.W."/>
            <person name="Minx P."/>
            <person name="Boehm T."/>
            <person name="Wilson R.K."/>
            <person name="Brenner S."/>
            <person name="Warren W.C."/>
        </authorList>
    </citation>
    <scope>NUCLEOTIDE SEQUENCE [LARGE SCALE GENOMIC DNA]</scope>
</reference>
<comment type="subcellular location">
    <subcellularLocation>
        <location evidence="1">Cell membrane</location>
        <topology evidence="1">Single-pass membrane protein</topology>
    </subcellularLocation>
</comment>
<evidence type="ECO:0000256" key="12">
    <source>
        <dbReference type="ARBA" id="ARBA00023303"/>
    </source>
</evidence>
<dbReference type="Pfam" id="PF01462">
    <property type="entry name" value="LRRNT"/>
    <property type="match status" value="1"/>
</dbReference>
<keyword evidence="8 14" id="KW-1133">Transmembrane helix</keyword>
<dbReference type="Ensembl" id="ENSCMIT00000048907.1">
    <property type="protein sequence ID" value="ENSCMIP00000048233.1"/>
    <property type="gene ID" value="ENSCMIG00000019729.1"/>
</dbReference>
<evidence type="ECO:0000256" key="4">
    <source>
        <dbReference type="ARBA" id="ARBA00022614"/>
    </source>
</evidence>
<reference evidence="17" key="5">
    <citation type="submission" date="2025-09" db="UniProtKB">
        <authorList>
            <consortium name="Ensembl"/>
        </authorList>
    </citation>
    <scope>IDENTIFICATION</scope>
</reference>
<dbReference type="GO" id="GO:0005886">
    <property type="term" value="C:plasma membrane"/>
    <property type="evidence" value="ECO:0007669"/>
    <property type="project" value="UniProtKB-SubCell"/>
</dbReference>
<evidence type="ECO:0000256" key="7">
    <source>
        <dbReference type="ARBA" id="ARBA00022737"/>
    </source>
</evidence>
<sequence length="416" mass="47211">MAGILTHDDLIGGDKLNRVELSVVYCIVSCYQYKYGISLQTAQVRPPLCDIFQIMFITRFFCFSTVLLCFLFLLLSIADALLACPTRCTCKRYEVDCSNRGLITIPTNIPFDTKSLSLNNNKLSTLQFLTLANLTTLEKLDLSNNYLDQLPVNVFNDVGNLIDLNLRNNSIRSLDKKIFYRTINLQRLDLSVNGISQIPLDLFDEMQNLTWLSLKGNRMQSLERAAFEPMVHLQYLLLGGNPWECDCSLRDFKHWMEWFLYKGGKLDGIECSLPKDLRGKDLRVVPVEMFNYCVELEDENKSTMDVKADPPPPCVKKEKPPPVQTTSLSPMLDPTMHTQCIRQRYRPASVRRAIGTVIIAGVVCGIVCIMMVVAGAYGCIYASLMAKYHRELKKRQPLMGDGEQEQEEQKQASSIA</sequence>
<keyword evidence="11" id="KW-1015">Disulfide bond</keyword>
<keyword evidence="10 14" id="KW-0472">Membrane</keyword>
<dbReference type="Proteomes" id="UP000314986">
    <property type="component" value="Unassembled WGS sequence"/>
</dbReference>
<keyword evidence="6" id="KW-0732">Signal</keyword>
<dbReference type="FunFam" id="3.80.10.10:FF:000015">
    <property type="entry name" value="Leucine rich repeat containing 38"/>
    <property type="match status" value="1"/>
</dbReference>
<keyword evidence="5 14" id="KW-0812">Transmembrane</keyword>
<dbReference type="InterPro" id="IPR032675">
    <property type="entry name" value="LRR_dom_sf"/>
</dbReference>
<evidence type="ECO:0000256" key="13">
    <source>
        <dbReference type="SAM" id="MobiDB-lite"/>
    </source>
</evidence>
<feature type="domain" description="LRRCT" evidence="16">
    <location>
        <begin position="241"/>
        <end position="294"/>
    </location>
</feature>
<dbReference type="PANTHER" id="PTHR24369">
    <property type="entry name" value="ANTIGEN BSP, PUTATIVE-RELATED"/>
    <property type="match status" value="1"/>
</dbReference>
<dbReference type="InterPro" id="IPR003591">
    <property type="entry name" value="Leu-rich_rpt_typical-subtyp"/>
</dbReference>
<dbReference type="InterPro" id="IPR050541">
    <property type="entry name" value="LRR_TM_domain-containing"/>
</dbReference>
<evidence type="ECO:0000256" key="9">
    <source>
        <dbReference type="ARBA" id="ARBA00023065"/>
    </source>
</evidence>
<protein>
    <submittedName>
        <fullName evidence="17">Leucine rich repeats and transmembrane domains 2</fullName>
    </submittedName>
</protein>
<proteinExistence type="predicted"/>
<keyword evidence="7" id="KW-0677">Repeat</keyword>
<evidence type="ECO:0000256" key="10">
    <source>
        <dbReference type="ARBA" id="ARBA00023136"/>
    </source>
</evidence>
<dbReference type="OMA" id="QISWIAC"/>
<dbReference type="Gene3D" id="3.80.10.10">
    <property type="entry name" value="Ribonuclease Inhibitor"/>
    <property type="match status" value="1"/>
</dbReference>
<keyword evidence="2" id="KW-0813">Transport</keyword>
<accession>A0A4W3K8Y5</accession>
<dbReference type="SUPFAM" id="SSF52058">
    <property type="entry name" value="L domain-like"/>
    <property type="match status" value="1"/>
</dbReference>
<feature type="region of interest" description="Disordered" evidence="13">
    <location>
        <begin position="303"/>
        <end position="329"/>
    </location>
</feature>
<evidence type="ECO:0000256" key="14">
    <source>
        <dbReference type="SAM" id="Phobius"/>
    </source>
</evidence>
<keyword evidence="3" id="KW-1003">Cell membrane</keyword>
<keyword evidence="4" id="KW-0433">Leucine-rich repeat</keyword>
<evidence type="ECO:0000256" key="8">
    <source>
        <dbReference type="ARBA" id="ARBA00022989"/>
    </source>
</evidence>
<evidence type="ECO:0000256" key="2">
    <source>
        <dbReference type="ARBA" id="ARBA00022448"/>
    </source>
</evidence>
<dbReference type="PANTHER" id="PTHR24369:SF175">
    <property type="entry name" value="LEUCINE RICH REPEATS AND TRANSMEMBRANE DOMAINS 2"/>
    <property type="match status" value="1"/>
</dbReference>
<evidence type="ECO:0000256" key="11">
    <source>
        <dbReference type="ARBA" id="ARBA00023157"/>
    </source>
</evidence>
<evidence type="ECO:0000313" key="18">
    <source>
        <dbReference type="Proteomes" id="UP000314986"/>
    </source>
</evidence>
<evidence type="ECO:0000256" key="6">
    <source>
        <dbReference type="ARBA" id="ARBA00022729"/>
    </source>
</evidence>
<keyword evidence="9" id="KW-0406">Ion transport</keyword>
<evidence type="ECO:0000259" key="16">
    <source>
        <dbReference type="SMART" id="SM00082"/>
    </source>
</evidence>
<evidence type="ECO:0000259" key="15">
    <source>
        <dbReference type="SMART" id="SM00013"/>
    </source>
</evidence>
<reference evidence="17" key="4">
    <citation type="submission" date="2025-08" db="UniProtKB">
        <authorList>
            <consortium name="Ensembl"/>
        </authorList>
    </citation>
    <scope>IDENTIFICATION</scope>
</reference>
<feature type="transmembrane region" description="Helical" evidence="14">
    <location>
        <begin position="60"/>
        <end position="82"/>
    </location>
</feature>
<dbReference type="GeneTree" id="ENSGT00940000157572"/>
<evidence type="ECO:0000313" key="17">
    <source>
        <dbReference type="Ensembl" id="ENSCMIP00000048233.1"/>
    </source>
</evidence>